<sequence>MPLHPDLEAFLELAALGDQKRRAMSAMTPAEARAVYDAATQALDGPGSEVDTEELSIPARDGHQLAARLYRGSAPAPLPVLLYFHGGGYVVGGLDSHDSLCRDLAQEAGCAVLAIDYRLAPEHKFPTAFLDAEDALAWLRANASSLGLDPARIAVGGDSAGGTLATALCIAARNAGTPQPLLQLLLYPCTSAHQDSASHQRYASGFLLEQQTLQWMFGHYLRQPADRADWRFAPLEAPDLAGLAPAVILLAEFDPLVDEGHAYARRLQAAGVAAEAVTWPGVVHDFGRLGNVVDETARMRTHIATALARAFQRN</sequence>
<proteinExistence type="predicted"/>
<evidence type="ECO:0000313" key="4">
    <source>
        <dbReference type="Proteomes" id="UP000706525"/>
    </source>
</evidence>
<dbReference type="InterPro" id="IPR050300">
    <property type="entry name" value="GDXG_lipolytic_enzyme"/>
</dbReference>
<dbReference type="Pfam" id="PF07859">
    <property type="entry name" value="Abhydrolase_3"/>
    <property type="match status" value="1"/>
</dbReference>
<dbReference type="InterPro" id="IPR013094">
    <property type="entry name" value="AB_hydrolase_3"/>
</dbReference>
<comment type="caution">
    <text evidence="3">The sequence shown here is derived from an EMBL/GenBank/DDBJ whole genome shotgun (WGS) entry which is preliminary data.</text>
</comment>
<organism evidence="3 4">
    <name type="scientific">Cupriavidus pampae</name>
    <dbReference type="NCBI Taxonomy" id="659251"/>
    <lineage>
        <taxon>Bacteria</taxon>
        <taxon>Pseudomonadati</taxon>
        <taxon>Pseudomonadota</taxon>
        <taxon>Betaproteobacteria</taxon>
        <taxon>Burkholderiales</taxon>
        <taxon>Burkholderiaceae</taxon>
        <taxon>Cupriavidus</taxon>
    </lineage>
</organism>
<dbReference type="PANTHER" id="PTHR48081">
    <property type="entry name" value="AB HYDROLASE SUPERFAMILY PROTEIN C4A8.06C"/>
    <property type="match status" value="1"/>
</dbReference>
<evidence type="ECO:0000256" key="1">
    <source>
        <dbReference type="ARBA" id="ARBA00022801"/>
    </source>
</evidence>
<protein>
    <submittedName>
        <fullName evidence="3">Acetyl esterase</fullName>
        <ecNumber evidence="3">3.1.1.-</ecNumber>
    </submittedName>
</protein>
<dbReference type="GO" id="GO:0016787">
    <property type="term" value="F:hydrolase activity"/>
    <property type="evidence" value="ECO:0007669"/>
    <property type="project" value="UniProtKB-KW"/>
</dbReference>
<reference evidence="3 4" key="1">
    <citation type="submission" date="2021-08" db="EMBL/GenBank/DDBJ databases">
        <authorList>
            <person name="Peeters C."/>
        </authorList>
    </citation>
    <scope>NUCLEOTIDE SEQUENCE [LARGE SCALE GENOMIC DNA]</scope>
    <source>
        <strain evidence="3 4">LMG 32289</strain>
    </source>
</reference>
<dbReference type="EMBL" id="CAJZAG010000001">
    <property type="protein sequence ID" value="CAG9164001.1"/>
    <property type="molecule type" value="Genomic_DNA"/>
</dbReference>
<accession>A0ABN7XVC7</accession>
<dbReference type="PANTHER" id="PTHR48081:SF8">
    <property type="entry name" value="ALPHA_BETA HYDROLASE FOLD-3 DOMAIN-CONTAINING PROTEIN-RELATED"/>
    <property type="match status" value="1"/>
</dbReference>
<gene>
    <name evidence="3" type="primary">aes_1</name>
    <name evidence="3" type="ORF">LMG32289_00335</name>
</gene>
<keyword evidence="4" id="KW-1185">Reference proteome</keyword>
<dbReference type="EC" id="3.1.1.-" evidence="3"/>
<dbReference type="Gene3D" id="3.40.50.1820">
    <property type="entry name" value="alpha/beta hydrolase"/>
    <property type="match status" value="1"/>
</dbReference>
<feature type="domain" description="Alpha/beta hydrolase fold-3" evidence="2">
    <location>
        <begin position="81"/>
        <end position="286"/>
    </location>
</feature>
<dbReference type="RefSeq" id="WP_223981026.1">
    <property type="nucleotide sequence ID" value="NZ_CAJZAG010000001.1"/>
</dbReference>
<dbReference type="Proteomes" id="UP000706525">
    <property type="component" value="Unassembled WGS sequence"/>
</dbReference>
<dbReference type="InterPro" id="IPR029058">
    <property type="entry name" value="AB_hydrolase_fold"/>
</dbReference>
<dbReference type="SUPFAM" id="SSF53474">
    <property type="entry name" value="alpha/beta-Hydrolases"/>
    <property type="match status" value="1"/>
</dbReference>
<keyword evidence="1 3" id="KW-0378">Hydrolase</keyword>
<evidence type="ECO:0000313" key="3">
    <source>
        <dbReference type="EMBL" id="CAG9164001.1"/>
    </source>
</evidence>
<evidence type="ECO:0000259" key="2">
    <source>
        <dbReference type="Pfam" id="PF07859"/>
    </source>
</evidence>
<name>A0ABN7XVC7_9BURK</name>